<dbReference type="Proteomes" id="UP001066276">
    <property type="component" value="Chromosome 6"/>
</dbReference>
<evidence type="ECO:0000313" key="2">
    <source>
        <dbReference type="Proteomes" id="UP001066276"/>
    </source>
</evidence>
<sequence>MPDTPTSDAAAVNGLRKEKLSSTAVKKMSDQCSRRKAFIVKFVKISVCCHGSGVLSGVMRLQKSRNGDTKTGKTHCGFYVLSYLLSKATKVERGQLRTANVPDP</sequence>
<organism evidence="1 2">
    <name type="scientific">Pleurodeles waltl</name>
    <name type="common">Iberian ribbed newt</name>
    <dbReference type="NCBI Taxonomy" id="8319"/>
    <lineage>
        <taxon>Eukaryota</taxon>
        <taxon>Metazoa</taxon>
        <taxon>Chordata</taxon>
        <taxon>Craniata</taxon>
        <taxon>Vertebrata</taxon>
        <taxon>Euteleostomi</taxon>
        <taxon>Amphibia</taxon>
        <taxon>Batrachia</taxon>
        <taxon>Caudata</taxon>
        <taxon>Salamandroidea</taxon>
        <taxon>Salamandridae</taxon>
        <taxon>Pleurodelinae</taxon>
        <taxon>Pleurodeles</taxon>
    </lineage>
</organism>
<dbReference type="EMBL" id="JANPWB010000010">
    <property type="protein sequence ID" value="KAJ1142913.1"/>
    <property type="molecule type" value="Genomic_DNA"/>
</dbReference>
<dbReference type="AlphaFoldDB" id="A0AAV7QS20"/>
<keyword evidence="2" id="KW-1185">Reference proteome</keyword>
<comment type="caution">
    <text evidence="1">The sequence shown here is derived from an EMBL/GenBank/DDBJ whole genome shotgun (WGS) entry which is preliminary data.</text>
</comment>
<reference evidence="1" key="1">
    <citation type="journal article" date="2022" name="bioRxiv">
        <title>Sequencing and chromosome-scale assembly of the giantPleurodeles waltlgenome.</title>
        <authorList>
            <person name="Brown T."/>
            <person name="Elewa A."/>
            <person name="Iarovenko S."/>
            <person name="Subramanian E."/>
            <person name="Araus A.J."/>
            <person name="Petzold A."/>
            <person name="Susuki M."/>
            <person name="Suzuki K.-i.T."/>
            <person name="Hayashi T."/>
            <person name="Toyoda A."/>
            <person name="Oliveira C."/>
            <person name="Osipova E."/>
            <person name="Leigh N.D."/>
            <person name="Simon A."/>
            <person name="Yun M.H."/>
        </authorList>
    </citation>
    <scope>NUCLEOTIDE SEQUENCE</scope>
    <source>
        <strain evidence="1">20211129_DDA</strain>
        <tissue evidence="1">Liver</tissue>
    </source>
</reference>
<proteinExistence type="predicted"/>
<gene>
    <name evidence="1" type="ORF">NDU88_009225</name>
</gene>
<name>A0AAV7QS20_PLEWA</name>
<evidence type="ECO:0000313" key="1">
    <source>
        <dbReference type="EMBL" id="KAJ1142913.1"/>
    </source>
</evidence>
<protein>
    <submittedName>
        <fullName evidence="1">Uncharacterized protein</fullName>
    </submittedName>
</protein>
<accession>A0AAV7QS20</accession>